<name>A0A7W8QJG3_9ACTN</name>
<dbReference type="InterPro" id="IPR000073">
    <property type="entry name" value="AB_hydrolase_1"/>
</dbReference>
<reference evidence="8 9" key="1">
    <citation type="submission" date="2020-08" db="EMBL/GenBank/DDBJ databases">
        <title>Sequencing the genomes of 1000 actinobacteria strains.</title>
        <authorList>
            <person name="Klenk H.-P."/>
        </authorList>
    </citation>
    <scope>NUCLEOTIDE SEQUENCE [LARGE SCALE GENOMIC DNA]</scope>
    <source>
        <strain evidence="8 9">DSM 44551</strain>
    </source>
</reference>
<feature type="chain" id="PRO_5030936472" evidence="5">
    <location>
        <begin position="29"/>
        <end position="519"/>
    </location>
</feature>
<dbReference type="GO" id="GO:0016787">
    <property type="term" value="F:hydrolase activity"/>
    <property type="evidence" value="ECO:0007669"/>
    <property type="project" value="UniProtKB-KW"/>
</dbReference>
<dbReference type="PANTHER" id="PTHR43248:SF29">
    <property type="entry name" value="TRIPEPTIDYL AMINOPEPTIDASE"/>
    <property type="match status" value="1"/>
</dbReference>
<feature type="domain" description="AB hydrolase-1" evidence="6">
    <location>
        <begin position="95"/>
        <end position="245"/>
    </location>
</feature>
<dbReference type="InterPro" id="IPR013595">
    <property type="entry name" value="Pept_S33_TAP-like_C"/>
</dbReference>
<organism evidence="8 9">
    <name type="scientific">Nocardiopsis composta</name>
    <dbReference type="NCBI Taxonomy" id="157465"/>
    <lineage>
        <taxon>Bacteria</taxon>
        <taxon>Bacillati</taxon>
        <taxon>Actinomycetota</taxon>
        <taxon>Actinomycetes</taxon>
        <taxon>Streptosporangiales</taxon>
        <taxon>Nocardiopsidaceae</taxon>
        <taxon>Nocardiopsis</taxon>
    </lineage>
</organism>
<feature type="domain" description="Peptidase S33 tripeptidyl aminopeptidase-like C-terminal" evidence="7">
    <location>
        <begin position="404"/>
        <end position="507"/>
    </location>
</feature>
<dbReference type="Pfam" id="PF00561">
    <property type="entry name" value="Abhydrolase_1"/>
    <property type="match status" value="1"/>
</dbReference>
<dbReference type="PANTHER" id="PTHR43248">
    <property type="entry name" value="2-SUCCINYL-6-HYDROXY-2,4-CYCLOHEXADIENE-1-CARBOXYLATE SYNTHASE"/>
    <property type="match status" value="1"/>
</dbReference>
<dbReference type="InterPro" id="IPR029058">
    <property type="entry name" value="AB_hydrolase_fold"/>
</dbReference>
<keyword evidence="9" id="KW-1185">Reference proteome</keyword>
<dbReference type="Gene3D" id="3.40.50.1820">
    <property type="entry name" value="alpha/beta hydrolase"/>
    <property type="match status" value="1"/>
</dbReference>
<dbReference type="RefSeq" id="WP_184391283.1">
    <property type="nucleotide sequence ID" value="NZ_BAAAJD010000009.1"/>
</dbReference>
<sequence>MTNGPRRAAAVLGGLALLAALQPPPAAAADPPAPAGGIAWAECPPELLDLIPGDDHLYDCATLDVPRDHADPGGPETAIDLVRRRAADPDRRIGPLVLASGGPGVPGAVHAAYAPSLFQQEVLDRFDLVGYNPRGWRADCFDSAEQEQELLARLDPAPLGGDGVEQALAAHRELGEACARNEGELLPHLSSTAAAHDLDLVRAALGEERLNFFGMSQAGLIGTVYADLYPERVRALVLDSPVDATRRTTRPLEYDRARAQGHEEALGAALELCAEAGDRCPFGGGDPRAAMTEIRDRLYQGPVEMPDGEVVTLGKLVTELRSALGVMPALSPVPLDGVFQRLAELHGQAGGPPSGAPGPGGGAGAAAYPTDNRSAFYGINCADRPYPADQGEVEPAARQWEQEYPVFGRAQAYEQFPACASWPAPPESPYPGPSEPRTEEPPLVLSNRHDAPTPPAFAERMAGALDGRLIVVEDAFGHGALGTSRCADDAVTAYLTRLQAPPEESVCAPDDAPWPEGSA</sequence>
<comment type="caution">
    <text evidence="8">The sequence shown here is derived from an EMBL/GenBank/DDBJ whole genome shotgun (WGS) entry which is preliminary data.</text>
</comment>
<dbReference type="EMBL" id="JACHDB010000001">
    <property type="protein sequence ID" value="MBB5431597.1"/>
    <property type="molecule type" value="Genomic_DNA"/>
</dbReference>
<evidence type="ECO:0000259" key="6">
    <source>
        <dbReference type="Pfam" id="PF00561"/>
    </source>
</evidence>
<dbReference type="InterPro" id="IPR051601">
    <property type="entry name" value="Serine_prot/Carboxylest_S33"/>
</dbReference>
<protein>
    <submittedName>
        <fullName evidence="8">Pimeloyl-ACP methyl ester carboxylesterase</fullName>
    </submittedName>
</protein>
<accession>A0A7W8QJG3</accession>
<evidence type="ECO:0000256" key="3">
    <source>
        <dbReference type="ARBA" id="ARBA00022801"/>
    </source>
</evidence>
<evidence type="ECO:0000256" key="5">
    <source>
        <dbReference type="SAM" id="SignalP"/>
    </source>
</evidence>
<proteinExistence type="inferred from homology"/>
<dbReference type="SUPFAM" id="SSF53474">
    <property type="entry name" value="alpha/beta-Hydrolases"/>
    <property type="match status" value="1"/>
</dbReference>
<dbReference type="Pfam" id="PF08386">
    <property type="entry name" value="Abhydrolase_4"/>
    <property type="match status" value="1"/>
</dbReference>
<keyword evidence="3" id="KW-0378">Hydrolase</keyword>
<feature type="compositionally biased region" description="Gly residues" evidence="4">
    <location>
        <begin position="348"/>
        <end position="364"/>
    </location>
</feature>
<dbReference type="AlphaFoldDB" id="A0A7W8QJG3"/>
<evidence type="ECO:0000256" key="1">
    <source>
        <dbReference type="ARBA" id="ARBA00010088"/>
    </source>
</evidence>
<keyword evidence="2 5" id="KW-0732">Signal</keyword>
<feature type="signal peptide" evidence="5">
    <location>
        <begin position="1"/>
        <end position="28"/>
    </location>
</feature>
<comment type="similarity">
    <text evidence="1">Belongs to the peptidase S33 family.</text>
</comment>
<evidence type="ECO:0000313" key="9">
    <source>
        <dbReference type="Proteomes" id="UP000572635"/>
    </source>
</evidence>
<feature type="region of interest" description="Disordered" evidence="4">
    <location>
        <begin position="346"/>
        <end position="366"/>
    </location>
</feature>
<evidence type="ECO:0000313" key="8">
    <source>
        <dbReference type="EMBL" id="MBB5431597.1"/>
    </source>
</evidence>
<evidence type="ECO:0000256" key="4">
    <source>
        <dbReference type="SAM" id="MobiDB-lite"/>
    </source>
</evidence>
<evidence type="ECO:0000259" key="7">
    <source>
        <dbReference type="Pfam" id="PF08386"/>
    </source>
</evidence>
<evidence type="ECO:0000256" key="2">
    <source>
        <dbReference type="ARBA" id="ARBA00022729"/>
    </source>
</evidence>
<gene>
    <name evidence="8" type="ORF">HDA36_001681</name>
</gene>
<dbReference type="Proteomes" id="UP000572635">
    <property type="component" value="Unassembled WGS sequence"/>
</dbReference>